<keyword evidence="1 6" id="KW-0963">Cytoplasm</keyword>
<keyword evidence="5 6" id="KW-0236">DNA replication inhibitor</keyword>
<keyword evidence="9" id="KW-1185">Reference proteome</keyword>
<dbReference type="InterPro" id="IPR010377">
    <property type="entry name" value="YabA"/>
</dbReference>
<dbReference type="GO" id="GO:0043590">
    <property type="term" value="C:bacterial nucleoid"/>
    <property type="evidence" value="ECO:0007669"/>
    <property type="project" value="UniProtKB-UniRule"/>
</dbReference>
<evidence type="ECO:0000256" key="4">
    <source>
        <dbReference type="ARBA" id="ARBA00022833"/>
    </source>
</evidence>
<comment type="subunit">
    <text evidence="6">Homotetramer. Interacts with both DnaA and DnaN, acting as a bridge between these two proteins.</text>
</comment>
<keyword evidence="4 6" id="KW-0862">Zinc</keyword>
<keyword evidence="3 6" id="KW-0479">Metal-binding</keyword>
<accession>A0A8D5UCZ3</accession>
<dbReference type="GO" id="GO:0008270">
    <property type="term" value="F:zinc ion binding"/>
    <property type="evidence" value="ECO:0007669"/>
    <property type="project" value="UniProtKB-UniRule"/>
</dbReference>
<dbReference type="EMBL" id="AP024601">
    <property type="protein sequence ID" value="BCU80256.1"/>
    <property type="molecule type" value="Genomic_DNA"/>
</dbReference>
<evidence type="ECO:0000256" key="5">
    <source>
        <dbReference type="ARBA" id="ARBA00022880"/>
    </source>
</evidence>
<feature type="compositionally biased region" description="Basic and acidic residues" evidence="7">
    <location>
        <begin position="55"/>
        <end position="70"/>
    </location>
</feature>
<dbReference type="GO" id="GO:0008156">
    <property type="term" value="P:negative regulation of DNA replication"/>
    <property type="evidence" value="ECO:0007669"/>
    <property type="project" value="UniProtKB-UniRule"/>
</dbReference>
<evidence type="ECO:0000256" key="2">
    <source>
        <dbReference type="ARBA" id="ARBA00022705"/>
    </source>
</evidence>
<comment type="subcellular location">
    <subcellularLocation>
        <location evidence="6">Cytoplasm</location>
        <location evidence="6">Nucleoid</location>
    </subcellularLocation>
    <text evidence="6">Localizes in tight foci, which correspond to the replisome at mid-cell throughout the cell cycle.</text>
</comment>
<dbReference type="PIRSF" id="PIRSF021439">
    <property type="entry name" value="DUF972"/>
    <property type="match status" value="1"/>
</dbReference>
<evidence type="ECO:0000256" key="1">
    <source>
        <dbReference type="ARBA" id="ARBA00022490"/>
    </source>
</evidence>
<dbReference type="Pfam" id="PF06156">
    <property type="entry name" value="YabA"/>
    <property type="match status" value="1"/>
</dbReference>
<feature type="binding site" evidence="6">
    <location>
        <position position="106"/>
    </location>
    <ligand>
        <name>Zn(2+)</name>
        <dbReference type="ChEBI" id="CHEBI:29105"/>
    </ligand>
</feature>
<reference evidence="8" key="1">
    <citation type="journal article" date="2013" name="Int. J. Syst. Evol. Microbiol.">
        <title>Polycladomyces abyssicola gen. nov., sp. nov., a thermophilic filamentous bacterium isolated from hemipelagic sediment.</title>
        <authorList>
            <person name="Tsubouchi T."/>
            <person name="Shimane Y."/>
            <person name="Mori K."/>
            <person name="Usui K."/>
            <person name="Hiraki T."/>
            <person name="Tame A."/>
            <person name="Uematsu K."/>
            <person name="Maruyama T."/>
            <person name="Hatada Y."/>
        </authorList>
    </citation>
    <scope>NUCLEOTIDE SEQUENCE</scope>
    <source>
        <strain evidence="8">JIR-001</strain>
    </source>
</reference>
<dbReference type="KEGG" id="pabs:JIR001_00390"/>
<sequence>MDKQAIFTQVSQIEERIGDLYTELGGLKEQIVQLIEENTRLVMENQNLREQLKKLSRTEEGKHVRKRSEEAGGEGYDNLTRLYNEGFHICNVHYGSLRSDGDCLFCLSFLNK</sequence>
<evidence type="ECO:0000256" key="7">
    <source>
        <dbReference type="SAM" id="MobiDB-lite"/>
    </source>
</evidence>
<dbReference type="Proteomes" id="UP000677436">
    <property type="component" value="Chromosome"/>
</dbReference>
<keyword evidence="2 6" id="KW-0235">DNA replication</keyword>
<feature type="binding site" evidence="6">
    <location>
        <position position="103"/>
    </location>
    <ligand>
        <name>Zn(2+)</name>
        <dbReference type="ChEBI" id="CHEBI:29105"/>
    </ligand>
</feature>
<dbReference type="GO" id="GO:0006260">
    <property type="term" value="P:DNA replication"/>
    <property type="evidence" value="ECO:0007669"/>
    <property type="project" value="UniProtKB-KW"/>
</dbReference>
<evidence type="ECO:0000313" key="9">
    <source>
        <dbReference type="Proteomes" id="UP000677436"/>
    </source>
</evidence>
<dbReference type="NCBIfam" id="NF009644">
    <property type="entry name" value="PRK13169.1-5"/>
    <property type="match status" value="1"/>
</dbReference>
<feature type="binding site" evidence="6">
    <location>
        <position position="90"/>
    </location>
    <ligand>
        <name>Zn(2+)</name>
        <dbReference type="ChEBI" id="CHEBI:29105"/>
    </ligand>
</feature>
<proteinExistence type="inferred from homology"/>
<feature type="region of interest" description="Disordered" evidence="7">
    <location>
        <begin position="55"/>
        <end position="76"/>
    </location>
</feature>
<protein>
    <recommendedName>
        <fullName evidence="6">Replication initiation control protein YabA</fullName>
    </recommendedName>
</protein>
<comment type="function">
    <text evidence="6">Involved in control of chromosome replication initiation. Inhibits the cooperative binding of DnaA to the oriC region, thus negatively regulating initiation of chromosome replication. Inhibits the ability of DnaA-ATP to form a helix on DNA; does not disassemble preformed DnaA-DNA helices. Decreases the residence time of DnaA on the chromosome at its binding sites (oriC, replication forks and promoter-binding sites). Tethers DnaA to the replication machinery via the DNA polymerase beta sliding clamp subunit (dnaN). Associates with oriC and other DnaA targets on the chromosome in a DnaA-dependent manner.</text>
</comment>
<reference evidence="8" key="2">
    <citation type="journal article" date="2021" name="Microbiol. Resour. Announc.">
        <title>Complete Genome Sequence of Polycladomyces abyssicola JIR-001T, Isolated from Hemipelagic Sediment in Deep Seawater.</title>
        <authorList>
            <person name="Tsubouchi T."/>
            <person name="Kaneko Y."/>
        </authorList>
    </citation>
    <scope>NUCLEOTIDE SEQUENCE</scope>
    <source>
        <strain evidence="8">JIR-001</strain>
    </source>
</reference>
<evidence type="ECO:0000313" key="8">
    <source>
        <dbReference type="EMBL" id="BCU80256.1"/>
    </source>
</evidence>
<feature type="binding site" evidence="6">
    <location>
        <position position="88"/>
    </location>
    <ligand>
        <name>Zn(2+)</name>
        <dbReference type="ChEBI" id="CHEBI:29105"/>
    </ligand>
</feature>
<evidence type="ECO:0000256" key="3">
    <source>
        <dbReference type="ARBA" id="ARBA00022723"/>
    </source>
</evidence>
<gene>
    <name evidence="6" type="primary">yabA</name>
    <name evidence="8" type="ORF">JIR001_00390</name>
</gene>
<dbReference type="HAMAP" id="MF_01159">
    <property type="entry name" value="YabA"/>
    <property type="match status" value="1"/>
</dbReference>
<comment type="cofactor">
    <cofactor evidence="6">
        <name>Zn(2+)</name>
        <dbReference type="ChEBI" id="CHEBI:29105"/>
    </cofactor>
    <text evidence="6">Binds 1 zinc ion per subunit.</text>
</comment>
<name>A0A8D5UCZ3_9BACL</name>
<comment type="similarity">
    <text evidence="6">Belongs to the YabA family.</text>
</comment>
<organism evidence="8 9">
    <name type="scientific">Polycladomyces abyssicola</name>
    <dbReference type="NCBI Taxonomy" id="1125966"/>
    <lineage>
        <taxon>Bacteria</taxon>
        <taxon>Bacillati</taxon>
        <taxon>Bacillota</taxon>
        <taxon>Bacilli</taxon>
        <taxon>Bacillales</taxon>
        <taxon>Thermoactinomycetaceae</taxon>
        <taxon>Polycladomyces</taxon>
    </lineage>
</organism>
<evidence type="ECO:0000256" key="6">
    <source>
        <dbReference type="HAMAP-Rule" id="MF_01159"/>
    </source>
</evidence>
<dbReference type="RefSeq" id="WP_212773666.1">
    <property type="nucleotide sequence ID" value="NZ_AP024601.1"/>
</dbReference>
<dbReference type="AlphaFoldDB" id="A0A8D5UCZ3"/>